<sequence>MKLMGPRTLDSLATHEIHLLYSGTSSIQFPLNVLSCLTIRLLSAHTHTHSFLRPIGLLHNTMHMRPYLTLQTLHLLEPDELAWNAVKSSQRAHTHMQPGPQYTCCCAIALLWLQYAALQGATSQ</sequence>
<organism evidence="1 2">
    <name type="scientific">Adiantum capillus-veneris</name>
    <name type="common">Maidenhair fern</name>
    <dbReference type="NCBI Taxonomy" id="13818"/>
    <lineage>
        <taxon>Eukaryota</taxon>
        <taxon>Viridiplantae</taxon>
        <taxon>Streptophyta</taxon>
        <taxon>Embryophyta</taxon>
        <taxon>Tracheophyta</taxon>
        <taxon>Polypodiopsida</taxon>
        <taxon>Polypodiidae</taxon>
        <taxon>Polypodiales</taxon>
        <taxon>Pteridineae</taxon>
        <taxon>Pteridaceae</taxon>
        <taxon>Vittarioideae</taxon>
        <taxon>Adiantum</taxon>
    </lineage>
</organism>
<name>A0A9D4ZNM0_ADICA</name>
<dbReference type="Proteomes" id="UP000886520">
    <property type="component" value="Chromosome 5"/>
</dbReference>
<keyword evidence="2" id="KW-1185">Reference proteome</keyword>
<dbReference type="AlphaFoldDB" id="A0A9D4ZNM0"/>
<reference evidence="1 2" key="1">
    <citation type="submission" date="2021-01" db="EMBL/GenBank/DDBJ databases">
        <title>Adiantum capillus-veneris genome.</title>
        <authorList>
            <person name="Fang Y."/>
            <person name="Liao Q."/>
        </authorList>
    </citation>
    <scope>NUCLEOTIDE SEQUENCE [LARGE SCALE GENOMIC DNA]</scope>
    <source>
        <strain evidence="1">H3</strain>
        <tissue evidence="1">Leaf</tissue>
    </source>
</reference>
<proteinExistence type="predicted"/>
<evidence type="ECO:0000313" key="2">
    <source>
        <dbReference type="Proteomes" id="UP000886520"/>
    </source>
</evidence>
<accession>A0A9D4ZNM0</accession>
<evidence type="ECO:0000313" key="1">
    <source>
        <dbReference type="EMBL" id="KAI5080332.1"/>
    </source>
</evidence>
<protein>
    <submittedName>
        <fullName evidence="1">Uncharacterized protein</fullName>
    </submittedName>
</protein>
<comment type="caution">
    <text evidence="1">The sequence shown here is derived from an EMBL/GenBank/DDBJ whole genome shotgun (WGS) entry which is preliminary data.</text>
</comment>
<dbReference type="EMBL" id="JABFUD020000005">
    <property type="protein sequence ID" value="KAI5080332.1"/>
    <property type="molecule type" value="Genomic_DNA"/>
</dbReference>
<gene>
    <name evidence="1" type="ORF">GOP47_0005811</name>
</gene>